<dbReference type="AlphaFoldDB" id="A0AAV4RLU8"/>
<evidence type="ECO:0000313" key="2">
    <source>
        <dbReference type="Proteomes" id="UP001054945"/>
    </source>
</evidence>
<comment type="caution">
    <text evidence="1">The sequence shown here is derived from an EMBL/GenBank/DDBJ whole genome shotgun (WGS) entry which is preliminary data.</text>
</comment>
<gene>
    <name evidence="1" type="ORF">CEXT_637631</name>
</gene>
<dbReference type="Proteomes" id="UP001054945">
    <property type="component" value="Unassembled WGS sequence"/>
</dbReference>
<reference evidence="1 2" key="1">
    <citation type="submission" date="2021-06" db="EMBL/GenBank/DDBJ databases">
        <title>Caerostris extrusa draft genome.</title>
        <authorList>
            <person name="Kono N."/>
            <person name="Arakawa K."/>
        </authorList>
    </citation>
    <scope>NUCLEOTIDE SEQUENCE [LARGE SCALE GENOMIC DNA]</scope>
</reference>
<organism evidence="1 2">
    <name type="scientific">Caerostris extrusa</name>
    <name type="common">Bark spider</name>
    <name type="synonym">Caerostris bankana</name>
    <dbReference type="NCBI Taxonomy" id="172846"/>
    <lineage>
        <taxon>Eukaryota</taxon>
        <taxon>Metazoa</taxon>
        <taxon>Ecdysozoa</taxon>
        <taxon>Arthropoda</taxon>
        <taxon>Chelicerata</taxon>
        <taxon>Arachnida</taxon>
        <taxon>Araneae</taxon>
        <taxon>Araneomorphae</taxon>
        <taxon>Entelegynae</taxon>
        <taxon>Araneoidea</taxon>
        <taxon>Araneidae</taxon>
        <taxon>Caerostris</taxon>
    </lineage>
</organism>
<sequence length="103" mass="11595">MRSSIGYQQQAKREQRIVQYYNCIGVAGKKVHIIYRANIKMAAALPAQALKDLPLGQKSAKMSNHYPTSDLCYWQVPGRCWSGPIIPASTAAEPGPWLRFEHH</sequence>
<dbReference type="EMBL" id="BPLR01008028">
    <property type="protein sequence ID" value="GIY21549.1"/>
    <property type="molecule type" value="Genomic_DNA"/>
</dbReference>
<evidence type="ECO:0000313" key="1">
    <source>
        <dbReference type="EMBL" id="GIY21549.1"/>
    </source>
</evidence>
<proteinExistence type="predicted"/>
<keyword evidence="2" id="KW-1185">Reference proteome</keyword>
<name>A0AAV4RLU8_CAEEX</name>
<accession>A0AAV4RLU8</accession>
<protein>
    <submittedName>
        <fullName evidence="1">Uncharacterized protein</fullName>
    </submittedName>
</protein>